<dbReference type="RefSeq" id="XP_007718486.1">
    <property type="nucleotide sequence ID" value="XM_007720296.1"/>
</dbReference>
<accession>W6XJB3</accession>
<dbReference type="HOGENOM" id="CLU_083925_0_0_1"/>
<name>W6XJB3_COCC2</name>
<dbReference type="KEGG" id="bze:COCCADRAFT_10141"/>
<dbReference type="AlphaFoldDB" id="W6XJB3"/>
<dbReference type="OrthoDB" id="3790749at2759"/>
<gene>
    <name evidence="2" type="ORF">COCCADRAFT_10141</name>
</gene>
<dbReference type="EMBL" id="KI964981">
    <property type="protein sequence ID" value="EUC27202.1"/>
    <property type="molecule type" value="Genomic_DNA"/>
</dbReference>
<keyword evidence="3" id="KW-1185">Reference proteome</keyword>
<dbReference type="GeneID" id="19142354"/>
<feature type="compositionally biased region" description="Low complexity" evidence="1">
    <location>
        <begin position="258"/>
        <end position="269"/>
    </location>
</feature>
<evidence type="ECO:0000313" key="3">
    <source>
        <dbReference type="Proteomes" id="UP000053841"/>
    </source>
</evidence>
<organism evidence="2 3">
    <name type="scientific">Cochliobolus carbonum (strain 26-R-13)</name>
    <name type="common">Maize leaf spot fungus</name>
    <name type="synonym">Bipolaris zeicola</name>
    <dbReference type="NCBI Taxonomy" id="930089"/>
    <lineage>
        <taxon>Eukaryota</taxon>
        <taxon>Fungi</taxon>
        <taxon>Dikarya</taxon>
        <taxon>Ascomycota</taxon>
        <taxon>Pezizomycotina</taxon>
        <taxon>Dothideomycetes</taxon>
        <taxon>Pleosporomycetidae</taxon>
        <taxon>Pleosporales</taxon>
        <taxon>Pleosporineae</taxon>
        <taxon>Pleosporaceae</taxon>
        <taxon>Bipolaris</taxon>
    </lineage>
</organism>
<dbReference type="Proteomes" id="UP000053841">
    <property type="component" value="Unassembled WGS sequence"/>
</dbReference>
<proteinExistence type="predicted"/>
<feature type="compositionally biased region" description="Polar residues" evidence="1">
    <location>
        <begin position="212"/>
        <end position="224"/>
    </location>
</feature>
<evidence type="ECO:0000256" key="1">
    <source>
        <dbReference type="SAM" id="MobiDB-lite"/>
    </source>
</evidence>
<feature type="compositionally biased region" description="Gly residues" evidence="1">
    <location>
        <begin position="270"/>
        <end position="280"/>
    </location>
</feature>
<reference evidence="2 3" key="1">
    <citation type="journal article" date="2013" name="PLoS Genet.">
        <title>Comparative genome structure, secondary metabolite, and effector coding capacity across Cochliobolus pathogens.</title>
        <authorList>
            <person name="Condon B.J."/>
            <person name="Leng Y."/>
            <person name="Wu D."/>
            <person name="Bushley K.E."/>
            <person name="Ohm R.A."/>
            <person name="Otillar R."/>
            <person name="Martin J."/>
            <person name="Schackwitz W."/>
            <person name="Grimwood J."/>
            <person name="MohdZainudin N."/>
            <person name="Xue C."/>
            <person name="Wang R."/>
            <person name="Manning V.A."/>
            <person name="Dhillon B."/>
            <person name="Tu Z.J."/>
            <person name="Steffenson B.J."/>
            <person name="Salamov A."/>
            <person name="Sun H."/>
            <person name="Lowry S."/>
            <person name="LaButti K."/>
            <person name="Han J."/>
            <person name="Copeland A."/>
            <person name="Lindquist E."/>
            <person name="Barry K."/>
            <person name="Schmutz J."/>
            <person name="Baker S.E."/>
            <person name="Ciuffetti L.M."/>
            <person name="Grigoriev I.V."/>
            <person name="Zhong S."/>
            <person name="Turgeon B.G."/>
        </authorList>
    </citation>
    <scope>NUCLEOTIDE SEQUENCE [LARGE SCALE GENOMIC DNA]</scope>
    <source>
        <strain evidence="2 3">26-R-13</strain>
    </source>
</reference>
<sequence length="289" mass="30526">MATTGGIASAIASGGAGGGGKKPNDFRAAGGDKDSALYLYSIKSAKQYILEWLEANKSRPLDTAFVRELAHFIWQLQQQGIPLGEHQRLLAVHRDDDEAYLAASSLRFKGTTPSVHQFFGMGTQRGYYDSNVEAVIQQAAASNRSYAGDSRCNHCKKPTANIQFANCSQSYYQGMLLNWGACNECVLNGGTTKCSFYSRPLVPAGAASPSLQEVLATQSTSRPNHPNFPSPGRRERALSGASRMSIGSPPPDRRSSIGSPPARGSPLGPRGRGAGRGSGPPSGPASPPA</sequence>
<protein>
    <submittedName>
        <fullName evidence="2">Uncharacterized protein</fullName>
    </submittedName>
</protein>
<feature type="region of interest" description="Disordered" evidence="1">
    <location>
        <begin position="212"/>
        <end position="289"/>
    </location>
</feature>
<evidence type="ECO:0000313" key="2">
    <source>
        <dbReference type="EMBL" id="EUC27202.1"/>
    </source>
</evidence>